<gene>
    <name evidence="1" type="ORF">BDN72DRAFT_964070</name>
</gene>
<evidence type="ECO:0000313" key="1">
    <source>
        <dbReference type="EMBL" id="TFK63187.1"/>
    </source>
</evidence>
<protein>
    <submittedName>
        <fullName evidence="1">Uncharacterized protein</fullName>
    </submittedName>
</protein>
<organism evidence="1 2">
    <name type="scientific">Pluteus cervinus</name>
    <dbReference type="NCBI Taxonomy" id="181527"/>
    <lineage>
        <taxon>Eukaryota</taxon>
        <taxon>Fungi</taxon>
        <taxon>Dikarya</taxon>
        <taxon>Basidiomycota</taxon>
        <taxon>Agaricomycotina</taxon>
        <taxon>Agaricomycetes</taxon>
        <taxon>Agaricomycetidae</taxon>
        <taxon>Agaricales</taxon>
        <taxon>Pluteineae</taxon>
        <taxon>Pluteaceae</taxon>
        <taxon>Pluteus</taxon>
    </lineage>
</organism>
<dbReference type="EMBL" id="ML208535">
    <property type="protein sequence ID" value="TFK63187.1"/>
    <property type="molecule type" value="Genomic_DNA"/>
</dbReference>
<keyword evidence="2" id="KW-1185">Reference proteome</keyword>
<proteinExistence type="predicted"/>
<dbReference type="Proteomes" id="UP000308600">
    <property type="component" value="Unassembled WGS sequence"/>
</dbReference>
<name>A0ACD3AEB5_9AGAR</name>
<reference evidence="1 2" key="1">
    <citation type="journal article" date="2019" name="Nat. Ecol. Evol.">
        <title>Megaphylogeny resolves global patterns of mushroom evolution.</title>
        <authorList>
            <person name="Varga T."/>
            <person name="Krizsan K."/>
            <person name="Foldi C."/>
            <person name="Dima B."/>
            <person name="Sanchez-Garcia M."/>
            <person name="Sanchez-Ramirez S."/>
            <person name="Szollosi G.J."/>
            <person name="Szarkandi J.G."/>
            <person name="Papp V."/>
            <person name="Albert L."/>
            <person name="Andreopoulos W."/>
            <person name="Angelini C."/>
            <person name="Antonin V."/>
            <person name="Barry K.W."/>
            <person name="Bougher N.L."/>
            <person name="Buchanan P."/>
            <person name="Buyck B."/>
            <person name="Bense V."/>
            <person name="Catcheside P."/>
            <person name="Chovatia M."/>
            <person name="Cooper J."/>
            <person name="Damon W."/>
            <person name="Desjardin D."/>
            <person name="Finy P."/>
            <person name="Geml J."/>
            <person name="Haridas S."/>
            <person name="Hughes K."/>
            <person name="Justo A."/>
            <person name="Karasinski D."/>
            <person name="Kautmanova I."/>
            <person name="Kiss B."/>
            <person name="Kocsube S."/>
            <person name="Kotiranta H."/>
            <person name="LaButti K.M."/>
            <person name="Lechner B.E."/>
            <person name="Liimatainen K."/>
            <person name="Lipzen A."/>
            <person name="Lukacs Z."/>
            <person name="Mihaltcheva S."/>
            <person name="Morgado L.N."/>
            <person name="Niskanen T."/>
            <person name="Noordeloos M.E."/>
            <person name="Ohm R.A."/>
            <person name="Ortiz-Santana B."/>
            <person name="Ovrebo C."/>
            <person name="Racz N."/>
            <person name="Riley R."/>
            <person name="Savchenko A."/>
            <person name="Shiryaev A."/>
            <person name="Soop K."/>
            <person name="Spirin V."/>
            <person name="Szebenyi C."/>
            <person name="Tomsovsky M."/>
            <person name="Tulloss R.E."/>
            <person name="Uehling J."/>
            <person name="Grigoriev I.V."/>
            <person name="Vagvolgyi C."/>
            <person name="Papp T."/>
            <person name="Martin F.M."/>
            <person name="Miettinen O."/>
            <person name="Hibbett D.S."/>
            <person name="Nagy L.G."/>
        </authorList>
    </citation>
    <scope>NUCLEOTIDE SEQUENCE [LARGE SCALE GENOMIC DNA]</scope>
    <source>
        <strain evidence="1 2">NL-1719</strain>
    </source>
</reference>
<accession>A0ACD3AEB5</accession>
<sequence length="273" mass="31158">MPDPIFPPEIEYIVFTNALALKNHGESALNLISVAKRVHAWLIPRLIQTLVVRTDPGTYQYPMPWKIAGIRKYGKYVRNLFLWTARDHIEGVDAETYLILCPNVTNLLLWNDGDVDEAPFQEIVHLPLTHLSIDLTAVPEITSELSQLFSRLTHFETVGNINSENDVIQLKHLTSITHLAVPEMSIQRTISTVFTKLPTLQVLVLVQPGNRRTRLGLGGSFDPKSDDPRIVRVGWQYDKEVEDWMLDIEGQGMWGLADKEVRERQIMMNRKGI</sequence>
<evidence type="ECO:0000313" key="2">
    <source>
        <dbReference type="Proteomes" id="UP000308600"/>
    </source>
</evidence>